<reference evidence="2 3" key="1">
    <citation type="submission" date="2024-02" db="EMBL/GenBank/DDBJ databases">
        <title>High-quality chromosome-scale genome assembly of Pensacola bahiagrass (Paspalum notatum Flugge var. saurae).</title>
        <authorList>
            <person name="Vega J.M."/>
            <person name="Podio M."/>
            <person name="Orjuela J."/>
            <person name="Siena L.A."/>
            <person name="Pessino S.C."/>
            <person name="Combes M.C."/>
            <person name="Mariac C."/>
            <person name="Albertini E."/>
            <person name="Pupilli F."/>
            <person name="Ortiz J.P.A."/>
            <person name="Leblanc O."/>
        </authorList>
    </citation>
    <scope>NUCLEOTIDE SEQUENCE [LARGE SCALE GENOMIC DNA]</scope>
    <source>
        <strain evidence="2">R1</strain>
        <tissue evidence="2">Leaf</tissue>
    </source>
</reference>
<dbReference type="EMBL" id="CP144746">
    <property type="protein sequence ID" value="WVZ59266.1"/>
    <property type="molecule type" value="Genomic_DNA"/>
</dbReference>
<feature type="compositionally biased region" description="Basic residues" evidence="1">
    <location>
        <begin position="180"/>
        <end position="189"/>
    </location>
</feature>
<dbReference type="Proteomes" id="UP001341281">
    <property type="component" value="Chromosome 02"/>
</dbReference>
<proteinExistence type="predicted"/>
<feature type="region of interest" description="Disordered" evidence="1">
    <location>
        <begin position="162"/>
        <end position="195"/>
    </location>
</feature>
<dbReference type="AlphaFoldDB" id="A0AAQ3SRH0"/>
<evidence type="ECO:0000256" key="1">
    <source>
        <dbReference type="SAM" id="MobiDB-lite"/>
    </source>
</evidence>
<sequence length="243" mass="25955">MGSNGCVCAPSDFIRRRSPLPSLLPTPLPPHPPSPASPPRTSCAARSPSPRRARRRLRHASRGAASPVARPPQPRLQPPHRSRRHAAPTPPMARPCSVPTNARRAERRTRADLATEQRRGRRREQGTRRATVAGRKRLHALRFAAGGGGKVDVRGLAPACAGPGAKGRWGGAPRRDGTGWRRRRGRSRPGRAGAAWRAADGRGVVAAECGAAPPLCGRTAPRRYRGPAGSSLHPLLFAAFGLL</sequence>
<keyword evidence="3" id="KW-1185">Reference proteome</keyword>
<feature type="region of interest" description="Disordered" evidence="1">
    <location>
        <begin position="1"/>
        <end position="131"/>
    </location>
</feature>
<feature type="compositionally biased region" description="Basic residues" evidence="1">
    <location>
        <begin position="49"/>
        <end position="61"/>
    </location>
</feature>
<feature type="compositionally biased region" description="Pro residues" evidence="1">
    <location>
        <begin position="22"/>
        <end position="38"/>
    </location>
</feature>
<feature type="compositionally biased region" description="Basic and acidic residues" evidence="1">
    <location>
        <begin position="108"/>
        <end position="127"/>
    </location>
</feature>
<organism evidence="2 3">
    <name type="scientific">Paspalum notatum var. saurae</name>
    <dbReference type="NCBI Taxonomy" id="547442"/>
    <lineage>
        <taxon>Eukaryota</taxon>
        <taxon>Viridiplantae</taxon>
        <taxon>Streptophyta</taxon>
        <taxon>Embryophyta</taxon>
        <taxon>Tracheophyta</taxon>
        <taxon>Spermatophyta</taxon>
        <taxon>Magnoliopsida</taxon>
        <taxon>Liliopsida</taxon>
        <taxon>Poales</taxon>
        <taxon>Poaceae</taxon>
        <taxon>PACMAD clade</taxon>
        <taxon>Panicoideae</taxon>
        <taxon>Andropogonodae</taxon>
        <taxon>Paspaleae</taxon>
        <taxon>Paspalinae</taxon>
        <taxon>Paspalum</taxon>
    </lineage>
</organism>
<accession>A0AAQ3SRH0</accession>
<evidence type="ECO:0000313" key="3">
    <source>
        <dbReference type="Proteomes" id="UP001341281"/>
    </source>
</evidence>
<gene>
    <name evidence="2" type="ORF">U9M48_009434</name>
</gene>
<evidence type="ECO:0000313" key="2">
    <source>
        <dbReference type="EMBL" id="WVZ59266.1"/>
    </source>
</evidence>
<name>A0AAQ3SRH0_PASNO</name>
<protein>
    <submittedName>
        <fullName evidence="2">Uncharacterized protein</fullName>
    </submittedName>
</protein>
<feature type="compositionally biased region" description="Low complexity" evidence="1">
    <location>
        <begin position="39"/>
        <end position="48"/>
    </location>
</feature>